<accession>A0A167MXG5</accession>
<protein>
    <submittedName>
        <fullName evidence="1">Uncharacterized protein</fullName>
    </submittedName>
</protein>
<dbReference type="GeneID" id="28992218"/>
<reference evidence="2" key="1">
    <citation type="submission" date="2015-06" db="EMBL/GenBank/DDBJ databases">
        <title>Expansion of signal transduction pathways in fungi by whole-genome duplication.</title>
        <authorList>
            <consortium name="DOE Joint Genome Institute"/>
            <person name="Corrochano L.M."/>
            <person name="Kuo A."/>
            <person name="Marcet-Houben M."/>
            <person name="Polaino S."/>
            <person name="Salamov A."/>
            <person name="Villalobos J.M."/>
            <person name="Alvarez M.I."/>
            <person name="Avalos J."/>
            <person name="Benito E.P."/>
            <person name="Benoit I."/>
            <person name="Burger G."/>
            <person name="Camino L.P."/>
            <person name="Canovas D."/>
            <person name="Cerda-Olmedo E."/>
            <person name="Cheng J.-F."/>
            <person name="Dominguez A."/>
            <person name="Elias M."/>
            <person name="Eslava A.P."/>
            <person name="Glaser F."/>
            <person name="Grimwood J."/>
            <person name="Gutierrez G."/>
            <person name="Heitman J."/>
            <person name="Henrissat B."/>
            <person name="Iturriaga E.A."/>
            <person name="Lang B.F."/>
            <person name="Lavin J.L."/>
            <person name="Lee S."/>
            <person name="Li W."/>
            <person name="Lindquist E."/>
            <person name="Lopez-Garcia S."/>
            <person name="Luque E.M."/>
            <person name="Marcos A.T."/>
            <person name="Martin J."/>
            <person name="McCluskey K."/>
            <person name="Medina H.R."/>
            <person name="Miralles-Duran A."/>
            <person name="Miyazaki A."/>
            <person name="Munoz-Torres E."/>
            <person name="Oguiza J.A."/>
            <person name="Ohm R."/>
            <person name="Olmedo M."/>
            <person name="Orejas M."/>
            <person name="Ortiz-Castellanos L."/>
            <person name="Pisabarro A.G."/>
            <person name="Rodriguez-Romero J."/>
            <person name="Ruiz-Herrera J."/>
            <person name="Ruiz-Vazquez R."/>
            <person name="Sanz C."/>
            <person name="Schackwitz W."/>
            <person name="Schmutz J."/>
            <person name="Shahriari M."/>
            <person name="Shelest E."/>
            <person name="Silva-Franco F."/>
            <person name="Soanes D."/>
            <person name="Syed K."/>
            <person name="Tagua V.G."/>
            <person name="Talbot N.J."/>
            <person name="Thon M."/>
            <person name="De vries R.P."/>
            <person name="Wiebenga A."/>
            <person name="Yadav J.S."/>
            <person name="Braun E.L."/>
            <person name="Baker S."/>
            <person name="Garre V."/>
            <person name="Horwitz B."/>
            <person name="Torres-Martinez S."/>
            <person name="Idnurm A."/>
            <person name="Herrera-Estrella A."/>
            <person name="Gabaldon T."/>
            <person name="Grigoriev I.V."/>
        </authorList>
    </citation>
    <scope>NUCLEOTIDE SEQUENCE [LARGE SCALE GENOMIC DNA]</scope>
    <source>
        <strain evidence="2">NRRL 1555(-)</strain>
    </source>
</reference>
<gene>
    <name evidence="1" type="ORF">PHYBLDRAFT_144852</name>
</gene>
<dbReference type="RefSeq" id="XP_018292439.1">
    <property type="nucleotide sequence ID" value="XM_018431312.1"/>
</dbReference>
<organism evidence="1 2">
    <name type="scientific">Phycomyces blakesleeanus (strain ATCC 8743b / DSM 1359 / FGSC 10004 / NBRC 33097 / NRRL 1555)</name>
    <dbReference type="NCBI Taxonomy" id="763407"/>
    <lineage>
        <taxon>Eukaryota</taxon>
        <taxon>Fungi</taxon>
        <taxon>Fungi incertae sedis</taxon>
        <taxon>Mucoromycota</taxon>
        <taxon>Mucoromycotina</taxon>
        <taxon>Mucoromycetes</taxon>
        <taxon>Mucorales</taxon>
        <taxon>Phycomycetaceae</taxon>
        <taxon>Phycomyces</taxon>
    </lineage>
</organism>
<evidence type="ECO:0000313" key="1">
    <source>
        <dbReference type="EMBL" id="OAD74399.1"/>
    </source>
</evidence>
<dbReference type="VEuPathDB" id="FungiDB:PHYBLDRAFT_144852"/>
<proteinExistence type="predicted"/>
<dbReference type="Proteomes" id="UP000077315">
    <property type="component" value="Unassembled WGS sequence"/>
</dbReference>
<keyword evidence="2" id="KW-1185">Reference proteome</keyword>
<sequence>MPINNASQSTNTNISLSKLPIFPVLSTGSSMSTFSFSISTPLTTIFGQQPIAIKGLPGVHWGATQEVAQVGVFRLQLFHLLPVMDVVVVEVEEVFKRKN</sequence>
<dbReference type="AlphaFoldDB" id="A0A167MXG5"/>
<dbReference type="EMBL" id="KV440979">
    <property type="protein sequence ID" value="OAD74399.1"/>
    <property type="molecule type" value="Genomic_DNA"/>
</dbReference>
<dbReference type="InParanoid" id="A0A167MXG5"/>
<evidence type="ECO:0000313" key="2">
    <source>
        <dbReference type="Proteomes" id="UP000077315"/>
    </source>
</evidence>
<name>A0A167MXG5_PHYB8</name>